<evidence type="ECO:0000313" key="4">
    <source>
        <dbReference type="Proteomes" id="UP000215902"/>
    </source>
</evidence>
<evidence type="ECO:0000313" key="3">
    <source>
        <dbReference type="EMBL" id="PAA85014.1"/>
    </source>
</evidence>
<dbReference type="EMBL" id="NIVC01000352">
    <property type="protein sequence ID" value="PAA85014.1"/>
    <property type="molecule type" value="Genomic_DNA"/>
</dbReference>
<evidence type="ECO:0000256" key="1">
    <source>
        <dbReference type="SAM" id="MobiDB-lite"/>
    </source>
</evidence>
<accession>A0A267F5H8</accession>
<dbReference type="AlphaFoldDB" id="A0A267F5H8"/>
<gene>
    <name evidence="2" type="ORF">BOX15_Mlig013360g2</name>
    <name evidence="3" type="ORF">BOX15_Mlig013360g3</name>
</gene>
<dbReference type="Proteomes" id="UP000215902">
    <property type="component" value="Unassembled WGS sequence"/>
</dbReference>
<proteinExistence type="predicted"/>
<name>A0A267F5H8_9PLAT</name>
<organism evidence="2 4">
    <name type="scientific">Macrostomum lignano</name>
    <dbReference type="NCBI Taxonomy" id="282301"/>
    <lineage>
        <taxon>Eukaryota</taxon>
        <taxon>Metazoa</taxon>
        <taxon>Spiralia</taxon>
        <taxon>Lophotrochozoa</taxon>
        <taxon>Platyhelminthes</taxon>
        <taxon>Rhabditophora</taxon>
        <taxon>Macrostomorpha</taxon>
        <taxon>Macrostomida</taxon>
        <taxon>Macrostomidae</taxon>
        <taxon>Macrostomum</taxon>
    </lineage>
</organism>
<feature type="region of interest" description="Disordered" evidence="1">
    <location>
        <begin position="246"/>
        <end position="285"/>
    </location>
</feature>
<dbReference type="EMBL" id="NIVC01001361">
    <property type="protein sequence ID" value="PAA68953.1"/>
    <property type="molecule type" value="Genomic_DNA"/>
</dbReference>
<protein>
    <submittedName>
        <fullName evidence="2">Uncharacterized protein</fullName>
    </submittedName>
</protein>
<sequence length="395" mass="44369">MAATMALPAEHSNLHKATAARVGLNRVLVSHLQLPVPSSRDGPSRRTNSYSGEQFYFQLLKNQVQIPRASVADVRSSTDGQKKQKHQLGATEILDARQYWSDDENWHAKSQHRRPVRQSRTLGQSDAARRPITVTALKARIRRQRRIRQATADEAATSEEESAGEYTAIRRKKFTRPSRSEIAGQQTQLAANNGFHNGNAIVYPSSTNPDVFYRNGGYSNHARSHSWSRSWSEARWLHEEFQTRGSELGNASAQPPARQGRRLTSFGEGSVPVPRGRKPSRDGYAGQFYIPGNQVQVTAEKSAPAIRFKKRVQISDQENSAERFRQFWKDTLMSQDIYSPVDDSVPHQTAAIGSQSVGDPFVRVSVEPTKVVIKPDLTRKQPASGYQLKRNYGFF</sequence>
<reference evidence="2 4" key="1">
    <citation type="submission" date="2017-06" db="EMBL/GenBank/DDBJ databases">
        <title>A platform for efficient transgenesis in Macrostomum lignano, a flatworm model organism for stem cell research.</title>
        <authorList>
            <person name="Berezikov E."/>
        </authorList>
    </citation>
    <scope>NUCLEOTIDE SEQUENCE [LARGE SCALE GENOMIC DNA]</scope>
    <source>
        <strain evidence="2">DV1</strain>
        <tissue evidence="2">Whole organism</tissue>
    </source>
</reference>
<comment type="caution">
    <text evidence="2">The sequence shown here is derived from an EMBL/GenBank/DDBJ whole genome shotgun (WGS) entry which is preliminary data.</text>
</comment>
<evidence type="ECO:0000313" key="2">
    <source>
        <dbReference type="EMBL" id="PAA68953.1"/>
    </source>
</evidence>
<keyword evidence="4" id="KW-1185">Reference proteome</keyword>